<feature type="domain" description="YknX-like beta-barrel" evidence="7">
    <location>
        <begin position="164"/>
        <end position="246"/>
    </location>
</feature>
<comment type="similarity">
    <text evidence="2">Belongs to the membrane fusion protein (MFP) (TC 8.A.1) family.</text>
</comment>
<keyword evidence="4" id="KW-0812">Transmembrane</keyword>
<dbReference type="Gene3D" id="2.40.50.100">
    <property type="match status" value="1"/>
</dbReference>
<dbReference type="Gene3D" id="2.40.30.170">
    <property type="match status" value="1"/>
</dbReference>
<evidence type="ECO:0000313" key="9">
    <source>
        <dbReference type="Proteomes" id="UP000178951"/>
    </source>
</evidence>
<feature type="domain" description="Multidrug resistance protein MdtA-like barrel-sandwich hybrid" evidence="5">
    <location>
        <begin position="60"/>
        <end position="157"/>
    </location>
</feature>
<evidence type="ECO:0000256" key="3">
    <source>
        <dbReference type="ARBA" id="ARBA00023054"/>
    </source>
</evidence>
<dbReference type="GO" id="GO:0030313">
    <property type="term" value="C:cell envelope"/>
    <property type="evidence" value="ECO:0007669"/>
    <property type="project" value="UniProtKB-SubCell"/>
</dbReference>
<evidence type="ECO:0000259" key="6">
    <source>
        <dbReference type="Pfam" id="PF25975"/>
    </source>
</evidence>
<name>A0A1F4TK87_UNCSA</name>
<dbReference type="NCBIfam" id="TIGR01730">
    <property type="entry name" value="RND_mfp"/>
    <property type="match status" value="1"/>
</dbReference>
<dbReference type="EMBL" id="MEUF01000066">
    <property type="protein sequence ID" value="OGC33142.1"/>
    <property type="molecule type" value="Genomic_DNA"/>
</dbReference>
<dbReference type="InterPro" id="IPR058649">
    <property type="entry name" value="CzcB_C"/>
</dbReference>
<evidence type="ECO:0000256" key="4">
    <source>
        <dbReference type="SAM" id="Phobius"/>
    </source>
</evidence>
<keyword evidence="4" id="KW-1133">Transmembrane helix</keyword>
<gene>
    <name evidence="8" type="ORF">A2311_01020</name>
</gene>
<dbReference type="Pfam" id="PF25990">
    <property type="entry name" value="Beta-barrel_YknX"/>
    <property type="match status" value="1"/>
</dbReference>
<dbReference type="AlphaFoldDB" id="A0A1F4TK87"/>
<keyword evidence="4" id="KW-0472">Membrane</keyword>
<accession>A0A1F4TK87</accession>
<dbReference type="InterPro" id="IPR050465">
    <property type="entry name" value="UPF0194_transport"/>
</dbReference>
<evidence type="ECO:0000259" key="7">
    <source>
        <dbReference type="Pfam" id="PF25990"/>
    </source>
</evidence>
<comment type="subcellular location">
    <subcellularLocation>
        <location evidence="1">Cell envelope</location>
    </subcellularLocation>
</comment>
<dbReference type="SUPFAM" id="SSF111369">
    <property type="entry name" value="HlyD-like secretion proteins"/>
    <property type="match status" value="1"/>
</dbReference>
<dbReference type="GO" id="GO:0016020">
    <property type="term" value="C:membrane"/>
    <property type="evidence" value="ECO:0007669"/>
    <property type="project" value="InterPro"/>
</dbReference>
<dbReference type="InterPro" id="IPR058636">
    <property type="entry name" value="Beta-barrel_YknX"/>
</dbReference>
<evidence type="ECO:0000256" key="2">
    <source>
        <dbReference type="ARBA" id="ARBA00009477"/>
    </source>
</evidence>
<organism evidence="8 9">
    <name type="scientific">candidate division WOR-1 bacterium RIFOXYB2_FULL_48_7</name>
    <dbReference type="NCBI Taxonomy" id="1802583"/>
    <lineage>
        <taxon>Bacteria</taxon>
        <taxon>Bacillati</taxon>
        <taxon>Saganbacteria</taxon>
    </lineage>
</organism>
<proteinExistence type="inferred from homology"/>
<dbReference type="PANTHER" id="PTHR32347">
    <property type="entry name" value="EFFLUX SYSTEM COMPONENT YKNX-RELATED"/>
    <property type="match status" value="1"/>
</dbReference>
<comment type="caution">
    <text evidence="8">The sequence shown here is derived from an EMBL/GenBank/DDBJ whole genome shotgun (WGS) entry which is preliminary data.</text>
</comment>
<keyword evidence="3" id="KW-0175">Coiled coil</keyword>
<evidence type="ECO:0000313" key="8">
    <source>
        <dbReference type="EMBL" id="OGC33142.1"/>
    </source>
</evidence>
<feature type="transmembrane region" description="Helical" evidence="4">
    <location>
        <begin position="7"/>
        <end position="27"/>
    </location>
</feature>
<evidence type="ECO:0000259" key="5">
    <source>
        <dbReference type="Pfam" id="PF25917"/>
    </source>
</evidence>
<dbReference type="Proteomes" id="UP000178951">
    <property type="component" value="Unassembled WGS sequence"/>
</dbReference>
<dbReference type="Pfam" id="PF25975">
    <property type="entry name" value="CzcB_C"/>
    <property type="match status" value="1"/>
</dbReference>
<feature type="domain" description="CzcB-like C-terminal circularly permuted SH3-like" evidence="6">
    <location>
        <begin position="257"/>
        <end position="310"/>
    </location>
</feature>
<dbReference type="GO" id="GO:0022857">
    <property type="term" value="F:transmembrane transporter activity"/>
    <property type="evidence" value="ECO:0007669"/>
    <property type="project" value="InterPro"/>
</dbReference>
<reference evidence="8 9" key="1">
    <citation type="journal article" date="2016" name="Nat. Commun.">
        <title>Thousands of microbial genomes shed light on interconnected biogeochemical processes in an aquifer system.</title>
        <authorList>
            <person name="Anantharaman K."/>
            <person name="Brown C.T."/>
            <person name="Hug L.A."/>
            <person name="Sharon I."/>
            <person name="Castelle C.J."/>
            <person name="Probst A.J."/>
            <person name="Thomas B.C."/>
            <person name="Singh A."/>
            <person name="Wilkins M.J."/>
            <person name="Karaoz U."/>
            <person name="Brodie E.L."/>
            <person name="Williams K.H."/>
            <person name="Hubbard S.S."/>
            <person name="Banfield J.F."/>
        </authorList>
    </citation>
    <scope>NUCLEOTIDE SEQUENCE [LARGE SCALE GENOMIC DNA]</scope>
</reference>
<dbReference type="Gene3D" id="2.40.420.20">
    <property type="match status" value="1"/>
</dbReference>
<sequence>MNRKNKWFWIIGGIVALLIIWFGLRWWNRDVVTIKAGLVSRGTIEAVVSASGFVDAPVYELGTKIGGRIAVLNVKEGAKVKKRQLLATFDNYEQARSDYESALDLYEQGAASRQQYEAAKTIFEASRIVAPNDGLVAKVNYWEGETVVPGSAAITVVNYDKSWVEAQIDEIDIAGVKIGDKVKVTSDVYPDKTFAGEIYWIAPLAELRKVGGRVKLDEESYVFPCKIKFLGDHNELKINMSVNVDVTTKVSRDTLVMPREAMFSKDDSQTVFIVNGNRVKQRLIQPGIRSFTSIEVISGLNEGEKVALNNQAKLKDNGRVKIEQ</sequence>
<dbReference type="InterPro" id="IPR058625">
    <property type="entry name" value="MdtA-like_BSH"/>
</dbReference>
<dbReference type="InterPro" id="IPR006143">
    <property type="entry name" value="RND_pump_MFP"/>
</dbReference>
<protein>
    <submittedName>
        <fullName evidence="8">Uncharacterized protein</fullName>
    </submittedName>
</protein>
<evidence type="ECO:0000256" key="1">
    <source>
        <dbReference type="ARBA" id="ARBA00004196"/>
    </source>
</evidence>
<dbReference type="Pfam" id="PF25917">
    <property type="entry name" value="BSH_RND"/>
    <property type="match status" value="1"/>
</dbReference>
<dbReference type="STRING" id="1802583.A2311_01020"/>